<keyword evidence="3" id="KW-1185">Reference proteome</keyword>
<gene>
    <name evidence="2" type="ORF">F8M41_023916</name>
</gene>
<feature type="region of interest" description="Disordered" evidence="1">
    <location>
        <begin position="51"/>
        <end position="75"/>
    </location>
</feature>
<dbReference type="Proteomes" id="UP000439903">
    <property type="component" value="Unassembled WGS sequence"/>
</dbReference>
<organism evidence="2 3">
    <name type="scientific">Gigaspora margarita</name>
    <dbReference type="NCBI Taxonomy" id="4874"/>
    <lineage>
        <taxon>Eukaryota</taxon>
        <taxon>Fungi</taxon>
        <taxon>Fungi incertae sedis</taxon>
        <taxon>Mucoromycota</taxon>
        <taxon>Glomeromycotina</taxon>
        <taxon>Glomeromycetes</taxon>
        <taxon>Diversisporales</taxon>
        <taxon>Gigasporaceae</taxon>
        <taxon>Gigaspora</taxon>
    </lineage>
</organism>
<comment type="caution">
    <text evidence="2">The sequence shown here is derived from an EMBL/GenBank/DDBJ whole genome shotgun (WGS) entry which is preliminary data.</text>
</comment>
<dbReference type="GO" id="GO:0016301">
    <property type="term" value="F:kinase activity"/>
    <property type="evidence" value="ECO:0007669"/>
    <property type="project" value="UniProtKB-KW"/>
</dbReference>
<dbReference type="AlphaFoldDB" id="A0A8H4ACL4"/>
<name>A0A8H4ACL4_GIGMA</name>
<dbReference type="EMBL" id="WTPW01000795">
    <property type="protein sequence ID" value="KAF0479008.1"/>
    <property type="molecule type" value="Genomic_DNA"/>
</dbReference>
<sequence length="147" mass="16962">MEPLGSRGLLEYPMTKIMQTMQAHKDILLNAMEIFAKKPLLDWQTRARNQARYQKNEGSNEIEESSQTSERYPRQKLDFARRKLEGENPACDCFLNNIVCEVLAFGHSKKSFIEGIQKIARGDREHNIRADVPQKCGSIKEQFECLS</sequence>
<evidence type="ECO:0000313" key="2">
    <source>
        <dbReference type="EMBL" id="KAF0479008.1"/>
    </source>
</evidence>
<proteinExistence type="predicted"/>
<reference evidence="2 3" key="1">
    <citation type="journal article" date="2019" name="Environ. Microbiol.">
        <title>At the nexus of three kingdoms: the genome of the mycorrhizal fungus Gigaspora margarita provides insights into plant, endobacterial and fungal interactions.</title>
        <authorList>
            <person name="Venice F."/>
            <person name="Ghignone S."/>
            <person name="Salvioli di Fossalunga A."/>
            <person name="Amselem J."/>
            <person name="Novero M."/>
            <person name="Xianan X."/>
            <person name="Sedzielewska Toro K."/>
            <person name="Morin E."/>
            <person name="Lipzen A."/>
            <person name="Grigoriev I.V."/>
            <person name="Henrissat B."/>
            <person name="Martin F.M."/>
            <person name="Bonfante P."/>
        </authorList>
    </citation>
    <scope>NUCLEOTIDE SEQUENCE [LARGE SCALE GENOMIC DNA]</scope>
    <source>
        <strain evidence="2 3">BEG34</strain>
    </source>
</reference>
<feature type="compositionally biased region" description="Polar residues" evidence="1">
    <location>
        <begin position="51"/>
        <end position="70"/>
    </location>
</feature>
<accession>A0A8H4ACL4</accession>
<evidence type="ECO:0000313" key="3">
    <source>
        <dbReference type="Proteomes" id="UP000439903"/>
    </source>
</evidence>
<dbReference type="OrthoDB" id="381190at2759"/>
<protein>
    <submittedName>
        <fullName evidence="2">DNA-dependent protein kinase catalytic subunit</fullName>
    </submittedName>
</protein>
<keyword evidence="2" id="KW-0808">Transferase</keyword>
<keyword evidence="2" id="KW-0418">Kinase</keyword>
<evidence type="ECO:0000256" key="1">
    <source>
        <dbReference type="SAM" id="MobiDB-lite"/>
    </source>
</evidence>